<dbReference type="EMBL" id="JACXAH010000005">
    <property type="protein sequence ID" value="MBD1371838.1"/>
    <property type="molecule type" value="Genomic_DNA"/>
</dbReference>
<feature type="signal peptide" evidence="1">
    <location>
        <begin position="1"/>
        <end position="28"/>
    </location>
</feature>
<gene>
    <name evidence="2" type="ORF">IC620_05630</name>
</gene>
<dbReference type="RefSeq" id="WP_191138473.1">
    <property type="nucleotide sequence ID" value="NZ_JACXAG020000001.1"/>
</dbReference>
<feature type="chain" id="PRO_5037726712" evidence="1">
    <location>
        <begin position="29"/>
        <end position="96"/>
    </location>
</feature>
<evidence type="ECO:0000313" key="3">
    <source>
        <dbReference type="Proteomes" id="UP000661691"/>
    </source>
</evidence>
<keyword evidence="1" id="KW-0732">Signal</keyword>
<comment type="caution">
    <text evidence="2">The sequence shown here is derived from an EMBL/GenBank/DDBJ whole genome shotgun (WGS) entry which is preliminary data.</text>
</comment>
<evidence type="ECO:0000313" key="2">
    <source>
        <dbReference type="EMBL" id="MBD1371838.1"/>
    </source>
</evidence>
<dbReference type="Proteomes" id="UP000661691">
    <property type="component" value="Unassembled WGS sequence"/>
</dbReference>
<proteinExistence type="predicted"/>
<reference evidence="2" key="1">
    <citation type="submission" date="2020-09" db="EMBL/GenBank/DDBJ databases">
        <title>A novel bacterium of genus Hazenella, isolated from South China Sea.</title>
        <authorList>
            <person name="Huang H."/>
            <person name="Mo K."/>
            <person name="Hu Y."/>
        </authorList>
    </citation>
    <scope>NUCLEOTIDE SEQUENCE</scope>
    <source>
        <strain evidence="2">IB182357</strain>
    </source>
</reference>
<sequence>MFKKSLLVFALMASFASTSFISTNTVSASTFAPAYIESIGYVTYSKTQYARESATPFTIYREQNQYSRLYSGYLRRQACYDRGTYLSCQYKGKIYR</sequence>
<evidence type="ECO:0000256" key="1">
    <source>
        <dbReference type="SAM" id="SignalP"/>
    </source>
</evidence>
<organism evidence="2 3">
    <name type="scientific">Polycladospora coralii</name>
    <dbReference type="NCBI Taxonomy" id="2771432"/>
    <lineage>
        <taxon>Bacteria</taxon>
        <taxon>Bacillati</taxon>
        <taxon>Bacillota</taxon>
        <taxon>Bacilli</taxon>
        <taxon>Bacillales</taxon>
        <taxon>Thermoactinomycetaceae</taxon>
        <taxon>Polycladospora</taxon>
    </lineage>
</organism>
<name>A0A926NE94_9BACL</name>
<dbReference type="AlphaFoldDB" id="A0A926NE94"/>
<keyword evidence="3" id="KW-1185">Reference proteome</keyword>
<accession>A0A926NE94</accession>
<protein>
    <submittedName>
        <fullName evidence="2">Uncharacterized protein</fullName>
    </submittedName>
</protein>